<dbReference type="GO" id="GO:0019185">
    <property type="term" value="C:snRNA-activating protein complex"/>
    <property type="evidence" value="ECO:0007669"/>
    <property type="project" value="TreeGrafter"/>
</dbReference>
<dbReference type="GeneID" id="114849116"/>
<dbReference type="AlphaFoldDB" id="A0A6P7LPZ9"/>
<sequence>MDFYRKQVKSDCEELLSRFLRTDSVRFEIFAKIWREMKFSHIFHGTTKHEKRQFSRLVLDSAYSFLLPPFSFQIRVGGLYLLYSLYHCQSASPPEQIRLALKDWEDLKKFEKDASNAQHHDAVYILHRLMFLKAFLFTAMPTVLVYKKKRKAERSMLCEEFMERASCPQELITAKLLEDLSSVHDLYEKLKTSVCSPSEKADSSLSLINKDLVPQLRDTVMDFYKWQQRKEKSDEEDDSGEGTSSQQACSRRAEQLALIKSKAYGQALEAPKSRRHRQVEVDFTSSEAGPSSGSSRISKPSLKSRVSETLQMSGDLWKEASTTTYINCLTTIDSAPEKPKPLKKFKWHQEWT</sequence>
<dbReference type="InterPro" id="IPR019188">
    <property type="entry name" value="SNAPC1"/>
</dbReference>
<dbReference type="KEGG" id="bspl:114849116"/>
<dbReference type="GO" id="GO:0042796">
    <property type="term" value="P:snRNA transcription by RNA polymerase III"/>
    <property type="evidence" value="ECO:0007669"/>
    <property type="project" value="TreeGrafter"/>
</dbReference>
<accession>A0A6P7LPZ9</accession>
<evidence type="ECO:0000256" key="2">
    <source>
        <dbReference type="SAM" id="Phobius"/>
    </source>
</evidence>
<evidence type="ECO:0000256" key="1">
    <source>
        <dbReference type="SAM" id="MobiDB-lite"/>
    </source>
</evidence>
<dbReference type="FunCoup" id="A0A6P7LPZ9">
    <property type="interactions" value="594"/>
</dbReference>
<name>A0A6P7LPZ9_BETSP</name>
<dbReference type="Proteomes" id="UP000515150">
    <property type="component" value="Chromosome 22"/>
</dbReference>
<reference evidence="4" key="1">
    <citation type="submission" date="2025-08" db="UniProtKB">
        <authorList>
            <consortium name="RefSeq"/>
        </authorList>
    </citation>
    <scope>IDENTIFICATION</scope>
</reference>
<feature type="transmembrane region" description="Helical" evidence="2">
    <location>
        <begin position="62"/>
        <end position="83"/>
    </location>
</feature>
<evidence type="ECO:0000313" key="3">
    <source>
        <dbReference type="Proteomes" id="UP000515150"/>
    </source>
</evidence>
<feature type="transmembrane region" description="Helical" evidence="2">
    <location>
        <begin position="125"/>
        <end position="146"/>
    </location>
</feature>
<dbReference type="PANTHER" id="PTHR15131">
    <property type="entry name" value="SMALL NUCLEAR RNA ACTIVATING COMPLEX, POLYPEPTIDE 1"/>
    <property type="match status" value="1"/>
</dbReference>
<dbReference type="GO" id="GO:0042795">
    <property type="term" value="P:snRNA transcription by RNA polymerase II"/>
    <property type="evidence" value="ECO:0007669"/>
    <property type="project" value="TreeGrafter"/>
</dbReference>
<feature type="region of interest" description="Disordered" evidence="1">
    <location>
        <begin position="230"/>
        <end position="249"/>
    </location>
</feature>
<feature type="region of interest" description="Disordered" evidence="1">
    <location>
        <begin position="267"/>
        <end position="305"/>
    </location>
</feature>
<keyword evidence="2" id="KW-0812">Transmembrane</keyword>
<protein>
    <submittedName>
        <fullName evidence="4">snRNA-activating protein complex subunit 1b</fullName>
    </submittedName>
</protein>
<dbReference type="GO" id="GO:0043565">
    <property type="term" value="F:sequence-specific DNA binding"/>
    <property type="evidence" value="ECO:0007669"/>
    <property type="project" value="TreeGrafter"/>
</dbReference>
<evidence type="ECO:0000313" key="4">
    <source>
        <dbReference type="RefSeq" id="XP_028996042.1"/>
    </source>
</evidence>
<dbReference type="RefSeq" id="XP_028996042.1">
    <property type="nucleotide sequence ID" value="XM_029140209.3"/>
</dbReference>
<keyword evidence="2" id="KW-0472">Membrane</keyword>
<keyword evidence="3" id="KW-1185">Reference proteome</keyword>
<keyword evidence="2" id="KW-1133">Transmembrane helix</keyword>
<dbReference type="PANTHER" id="PTHR15131:SF3">
    <property type="entry name" value="SNRNA-ACTIVATING PROTEIN COMPLEX SUBUNIT 1"/>
    <property type="match status" value="1"/>
</dbReference>
<organism evidence="3 4">
    <name type="scientific">Betta splendens</name>
    <name type="common">Siamese fighting fish</name>
    <dbReference type="NCBI Taxonomy" id="158456"/>
    <lineage>
        <taxon>Eukaryota</taxon>
        <taxon>Metazoa</taxon>
        <taxon>Chordata</taxon>
        <taxon>Craniata</taxon>
        <taxon>Vertebrata</taxon>
        <taxon>Euteleostomi</taxon>
        <taxon>Actinopterygii</taxon>
        <taxon>Neopterygii</taxon>
        <taxon>Teleostei</taxon>
        <taxon>Neoteleostei</taxon>
        <taxon>Acanthomorphata</taxon>
        <taxon>Anabantaria</taxon>
        <taxon>Anabantiformes</taxon>
        <taxon>Anabantoidei</taxon>
        <taxon>Osphronemidae</taxon>
        <taxon>Betta</taxon>
    </lineage>
</organism>
<gene>
    <name evidence="4" type="primary">snapc1b</name>
</gene>
<dbReference type="Pfam" id="PF09808">
    <property type="entry name" value="SNAPC1"/>
    <property type="match status" value="1"/>
</dbReference>
<dbReference type="InParanoid" id="A0A6P7LPZ9"/>
<feature type="compositionally biased region" description="Low complexity" evidence="1">
    <location>
        <begin position="285"/>
        <end position="304"/>
    </location>
</feature>
<dbReference type="CTD" id="393224"/>
<proteinExistence type="predicted"/>
<dbReference type="OrthoDB" id="20127at2759"/>